<proteinExistence type="predicted"/>
<dbReference type="PRINTS" id="PR00412">
    <property type="entry name" value="EPOXHYDRLASE"/>
</dbReference>
<gene>
    <name evidence="3" type="ORF">KOI35_22245</name>
</gene>
<dbReference type="InterPro" id="IPR000639">
    <property type="entry name" value="Epox_hydrolase-like"/>
</dbReference>
<dbReference type="InterPro" id="IPR029058">
    <property type="entry name" value="AB_hydrolase_fold"/>
</dbReference>
<accession>A0ABS5YSD0</accession>
<evidence type="ECO:0000256" key="1">
    <source>
        <dbReference type="ARBA" id="ARBA00022559"/>
    </source>
</evidence>
<evidence type="ECO:0000313" key="4">
    <source>
        <dbReference type="Proteomes" id="UP001519654"/>
    </source>
</evidence>
<keyword evidence="1" id="KW-0575">Peroxidase</keyword>
<dbReference type="PANTHER" id="PTHR43433:SF5">
    <property type="entry name" value="AB HYDROLASE-1 DOMAIN-CONTAINING PROTEIN"/>
    <property type="match status" value="1"/>
</dbReference>
<dbReference type="RefSeq" id="WP_215789410.1">
    <property type="nucleotide sequence ID" value="NZ_JAHKKG010000006.1"/>
</dbReference>
<dbReference type="PANTHER" id="PTHR43433">
    <property type="entry name" value="HYDROLASE, ALPHA/BETA FOLD FAMILY PROTEIN"/>
    <property type="match status" value="1"/>
</dbReference>
<dbReference type="GO" id="GO:0016787">
    <property type="term" value="F:hydrolase activity"/>
    <property type="evidence" value="ECO:0007669"/>
    <property type="project" value="UniProtKB-KW"/>
</dbReference>
<sequence>MATFRTSDGVRLNYADEGTGTPVVLIAGFCAPLESWELQRAALAGAGYRVVGFDRRSHGGSESPAYGQRLSRHGKDLRELLVELALDDAVLVGGSMGASTIWAYYDLFGAERVRAVVTIDQTPKLVNDESWGHGFYGLNRDNVGTFFDHGIPDTGRGLRGQRLEGINRVVEALGRAPEFADGRTPERRALLQNHTEADWRDVIARMSVPSLFIAGRQSQLWPCEHAEAAAATNRLASVVTLDDCGHAANLDQPELTNAAILEFLK</sequence>
<dbReference type="InterPro" id="IPR050471">
    <property type="entry name" value="AB_hydrolase"/>
</dbReference>
<dbReference type="Pfam" id="PF00561">
    <property type="entry name" value="Abhydrolase_1"/>
    <property type="match status" value="1"/>
</dbReference>
<organism evidence="3 4">
    <name type="scientific">Paractinoplanes bogorensis</name>
    <dbReference type="NCBI Taxonomy" id="1610840"/>
    <lineage>
        <taxon>Bacteria</taxon>
        <taxon>Bacillati</taxon>
        <taxon>Actinomycetota</taxon>
        <taxon>Actinomycetes</taxon>
        <taxon>Micromonosporales</taxon>
        <taxon>Micromonosporaceae</taxon>
        <taxon>Paractinoplanes</taxon>
    </lineage>
</organism>
<keyword evidence="3" id="KW-0378">Hydrolase</keyword>
<feature type="domain" description="AB hydrolase-1" evidence="2">
    <location>
        <begin position="22"/>
        <end position="252"/>
    </location>
</feature>
<dbReference type="Proteomes" id="UP001519654">
    <property type="component" value="Unassembled WGS sequence"/>
</dbReference>
<evidence type="ECO:0000259" key="2">
    <source>
        <dbReference type="Pfam" id="PF00561"/>
    </source>
</evidence>
<keyword evidence="1" id="KW-0560">Oxidoreductase</keyword>
<keyword evidence="4" id="KW-1185">Reference proteome</keyword>
<reference evidence="3 4" key="1">
    <citation type="submission" date="2021-06" db="EMBL/GenBank/DDBJ databases">
        <title>Actinoplanes lichenicola sp. nov., and Actinoplanes ovalisporus sp. nov., isolated from lichen in Thailand.</title>
        <authorList>
            <person name="Saeng-In P."/>
            <person name="Kanchanasin P."/>
            <person name="Yuki M."/>
            <person name="Kudo T."/>
            <person name="Ohkuma M."/>
            <person name="Phongsopitanun W."/>
            <person name="Tanasupawat S."/>
        </authorList>
    </citation>
    <scope>NUCLEOTIDE SEQUENCE [LARGE SCALE GENOMIC DNA]</scope>
    <source>
        <strain evidence="3 4">NBRC 110975</strain>
    </source>
</reference>
<comment type="caution">
    <text evidence="3">The sequence shown here is derived from an EMBL/GenBank/DDBJ whole genome shotgun (WGS) entry which is preliminary data.</text>
</comment>
<name>A0ABS5YSD0_9ACTN</name>
<dbReference type="EMBL" id="JAHKKG010000006">
    <property type="protein sequence ID" value="MBU2666226.1"/>
    <property type="molecule type" value="Genomic_DNA"/>
</dbReference>
<evidence type="ECO:0000313" key="3">
    <source>
        <dbReference type="EMBL" id="MBU2666226.1"/>
    </source>
</evidence>
<dbReference type="SUPFAM" id="SSF53474">
    <property type="entry name" value="alpha/beta-Hydrolases"/>
    <property type="match status" value="1"/>
</dbReference>
<dbReference type="Gene3D" id="3.40.50.1820">
    <property type="entry name" value="alpha/beta hydrolase"/>
    <property type="match status" value="1"/>
</dbReference>
<dbReference type="InterPro" id="IPR000073">
    <property type="entry name" value="AB_hydrolase_1"/>
</dbReference>
<protein>
    <submittedName>
        <fullName evidence="3">Alpha/beta hydrolase</fullName>
    </submittedName>
</protein>